<gene>
    <name evidence="2" type="ORF">EVAR_90960_1</name>
</gene>
<dbReference type="EMBL" id="BGZK01001559">
    <property type="protein sequence ID" value="GBP82326.1"/>
    <property type="molecule type" value="Genomic_DNA"/>
</dbReference>
<keyword evidence="3" id="KW-1185">Reference proteome</keyword>
<name>A0A4C1Z162_EUMVA</name>
<evidence type="ECO:0000313" key="2">
    <source>
        <dbReference type="EMBL" id="GBP82326.1"/>
    </source>
</evidence>
<sequence>MTTKESLQAMKEDKAAGVANECASVPAITAQGNVRHKTRYDIGNDIPRYRLSKRISAHKKRYQGCANTLSSTDYELGAVHERSHRCGALSQRARRRRSDTSPSVNEKSDDRAGRLCDLSNAMARRRLDISESNSISMAMDFCTPERRESRGEWCSGGGRSLNTALARGHRPPRLRGCRATHTIRRMDTELMNTIKTKVT</sequence>
<dbReference type="Proteomes" id="UP000299102">
    <property type="component" value="Unassembled WGS sequence"/>
</dbReference>
<protein>
    <submittedName>
        <fullName evidence="2">Uncharacterized protein</fullName>
    </submittedName>
</protein>
<comment type="caution">
    <text evidence="2">The sequence shown here is derived from an EMBL/GenBank/DDBJ whole genome shotgun (WGS) entry which is preliminary data.</text>
</comment>
<reference evidence="2 3" key="1">
    <citation type="journal article" date="2019" name="Commun. Biol.">
        <title>The bagworm genome reveals a unique fibroin gene that provides high tensile strength.</title>
        <authorList>
            <person name="Kono N."/>
            <person name="Nakamura H."/>
            <person name="Ohtoshi R."/>
            <person name="Tomita M."/>
            <person name="Numata K."/>
            <person name="Arakawa K."/>
        </authorList>
    </citation>
    <scope>NUCLEOTIDE SEQUENCE [LARGE SCALE GENOMIC DNA]</scope>
</reference>
<feature type="region of interest" description="Disordered" evidence="1">
    <location>
        <begin position="85"/>
        <end position="112"/>
    </location>
</feature>
<organism evidence="2 3">
    <name type="scientific">Eumeta variegata</name>
    <name type="common">Bagworm moth</name>
    <name type="synonym">Eumeta japonica</name>
    <dbReference type="NCBI Taxonomy" id="151549"/>
    <lineage>
        <taxon>Eukaryota</taxon>
        <taxon>Metazoa</taxon>
        <taxon>Ecdysozoa</taxon>
        <taxon>Arthropoda</taxon>
        <taxon>Hexapoda</taxon>
        <taxon>Insecta</taxon>
        <taxon>Pterygota</taxon>
        <taxon>Neoptera</taxon>
        <taxon>Endopterygota</taxon>
        <taxon>Lepidoptera</taxon>
        <taxon>Glossata</taxon>
        <taxon>Ditrysia</taxon>
        <taxon>Tineoidea</taxon>
        <taxon>Psychidae</taxon>
        <taxon>Oiketicinae</taxon>
        <taxon>Eumeta</taxon>
    </lineage>
</organism>
<evidence type="ECO:0000313" key="3">
    <source>
        <dbReference type="Proteomes" id="UP000299102"/>
    </source>
</evidence>
<dbReference type="AlphaFoldDB" id="A0A4C1Z162"/>
<proteinExistence type="predicted"/>
<evidence type="ECO:0000256" key="1">
    <source>
        <dbReference type="SAM" id="MobiDB-lite"/>
    </source>
</evidence>
<accession>A0A4C1Z162</accession>